<dbReference type="GO" id="GO:0008168">
    <property type="term" value="F:methyltransferase activity"/>
    <property type="evidence" value="ECO:0007669"/>
    <property type="project" value="UniProtKB-KW"/>
</dbReference>
<dbReference type="RefSeq" id="WP_120950298.1">
    <property type="nucleotide sequence ID" value="NZ_RBIR01000001.1"/>
</dbReference>
<dbReference type="Pfam" id="PF13649">
    <property type="entry name" value="Methyltransf_25"/>
    <property type="match status" value="1"/>
</dbReference>
<dbReference type="EMBL" id="RBIR01000001">
    <property type="protein sequence ID" value="RKR30215.1"/>
    <property type="molecule type" value="Genomic_DNA"/>
</dbReference>
<reference evidence="3 4" key="1">
    <citation type="submission" date="2018-10" db="EMBL/GenBank/DDBJ databases">
        <title>Genomic Encyclopedia of Type Strains, Phase IV (KMG-IV): sequencing the most valuable type-strain genomes for metagenomic binning, comparative biology and taxonomic classification.</title>
        <authorList>
            <person name="Goeker M."/>
        </authorList>
    </citation>
    <scope>NUCLEOTIDE SEQUENCE [LARGE SCALE GENOMIC DNA]</scope>
    <source>
        <strain evidence="3 4">DSM 25586</strain>
    </source>
</reference>
<protein>
    <submittedName>
        <fullName evidence="3">Methyltransferase family protein</fullName>
    </submittedName>
</protein>
<dbReference type="AlphaFoldDB" id="A0A495FLW4"/>
<keyword evidence="3" id="KW-0489">Methyltransferase</keyword>
<dbReference type="OrthoDB" id="9805171at2"/>
<feature type="domain" description="Methyltransferase" evidence="2">
    <location>
        <begin position="37"/>
        <end position="128"/>
    </location>
</feature>
<proteinExistence type="predicted"/>
<evidence type="ECO:0000259" key="2">
    <source>
        <dbReference type="Pfam" id="PF13649"/>
    </source>
</evidence>
<evidence type="ECO:0000313" key="4">
    <source>
        <dbReference type="Proteomes" id="UP000276055"/>
    </source>
</evidence>
<dbReference type="InterPro" id="IPR029063">
    <property type="entry name" value="SAM-dependent_MTases_sf"/>
</dbReference>
<dbReference type="CDD" id="cd02440">
    <property type="entry name" value="AdoMet_MTases"/>
    <property type="match status" value="1"/>
</dbReference>
<comment type="caution">
    <text evidence="3">The sequence shown here is derived from an EMBL/GenBank/DDBJ whole genome shotgun (WGS) entry which is preliminary data.</text>
</comment>
<name>A0A495FLW4_9MICC</name>
<gene>
    <name evidence="3" type="ORF">C8D78_0537</name>
</gene>
<organism evidence="3 4">
    <name type="scientific">Arthrobacter oryzae</name>
    <dbReference type="NCBI Taxonomy" id="409290"/>
    <lineage>
        <taxon>Bacteria</taxon>
        <taxon>Bacillati</taxon>
        <taxon>Actinomycetota</taxon>
        <taxon>Actinomycetes</taxon>
        <taxon>Micrococcales</taxon>
        <taxon>Micrococcaceae</taxon>
        <taxon>Arthrobacter</taxon>
    </lineage>
</organism>
<dbReference type="InterPro" id="IPR041698">
    <property type="entry name" value="Methyltransf_25"/>
</dbReference>
<dbReference type="Gene3D" id="3.40.50.150">
    <property type="entry name" value="Vaccinia Virus protein VP39"/>
    <property type="match status" value="1"/>
</dbReference>
<accession>A0A495FLW4</accession>
<dbReference type="Proteomes" id="UP000276055">
    <property type="component" value="Unassembled WGS sequence"/>
</dbReference>
<keyword evidence="1 3" id="KW-0808">Transferase</keyword>
<dbReference type="SUPFAM" id="SSF53335">
    <property type="entry name" value="S-adenosyl-L-methionine-dependent methyltransferases"/>
    <property type="match status" value="1"/>
</dbReference>
<evidence type="ECO:0000256" key="1">
    <source>
        <dbReference type="ARBA" id="ARBA00022679"/>
    </source>
</evidence>
<dbReference type="PANTHER" id="PTHR43861">
    <property type="entry name" value="TRANS-ACONITATE 2-METHYLTRANSFERASE-RELATED"/>
    <property type="match status" value="1"/>
</dbReference>
<dbReference type="GO" id="GO:0032259">
    <property type="term" value="P:methylation"/>
    <property type="evidence" value="ECO:0007669"/>
    <property type="project" value="UniProtKB-KW"/>
</dbReference>
<evidence type="ECO:0000313" key="3">
    <source>
        <dbReference type="EMBL" id="RKR30215.1"/>
    </source>
</evidence>
<sequence length="240" mass="27024">MSDYDARLVDLYDQDNPDGPDHDFYRSVADDYEVKSILDIGCGTGILTATFAREGRTVVGIDPSETMLAFSRRRQGADTVDWILGDSRAIPPKQFDVAVLTGNVVQHILDPEWQRTLRDLRAHLRTGGVLAFDSRNPTARAWETWGSQERSRRDTPHGPLVEWADVSEPDDGIVTARFHNQFLRTGESVTETARFAFRHADAFGRQLAAVGFEVDAVYQDWVRTSFTPEASFMVFVARAR</sequence>